<comment type="caution">
    <text evidence="2">The sequence shown here is derived from an EMBL/GenBank/DDBJ whole genome shotgun (WGS) entry which is preliminary data.</text>
</comment>
<dbReference type="Pfam" id="PF00753">
    <property type="entry name" value="Lactamase_B"/>
    <property type="match status" value="1"/>
</dbReference>
<keyword evidence="3" id="KW-1185">Reference proteome</keyword>
<name>A0A4R2BFU6_9BACI</name>
<proteinExistence type="predicted"/>
<dbReference type="PANTHER" id="PTHR42951">
    <property type="entry name" value="METALLO-BETA-LACTAMASE DOMAIN-CONTAINING"/>
    <property type="match status" value="1"/>
</dbReference>
<protein>
    <submittedName>
        <fullName evidence="2">Metallo-beta-lactamase superfamily protein</fullName>
    </submittedName>
</protein>
<dbReference type="EMBL" id="SLVV01000006">
    <property type="protein sequence ID" value="TCN24819.1"/>
    <property type="molecule type" value="Genomic_DNA"/>
</dbReference>
<reference evidence="2 3" key="1">
    <citation type="journal article" date="2015" name="Stand. Genomic Sci.">
        <title>Genomic Encyclopedia of Bacterial and Archaeal Type Strains, Phase III: the genomes of soil and plant-associated and newly described type strains.</title>
        <authorList>
            <person name="Whitman W.B."/>
            <person name="Woyke T."/>
            <person name="Klenk H.P."/>
            <person name="Zhou Y."/>
            <person name="Lilburn T.G."/>
            <person name="Beck B.J."/>
            <person name="De Vos P."/>
            <person name="Vandamme P."/>
            <person name="Eisen J.A."/>
            <person name="Garrity G."/>
            <person name="Hugenholtz P."/>
            <person name="Kyrpides N.C."/>
        </authorList>
    </citation>
    <scope>NUCLEOTIDE SEQUENCE [LARGE SCALE GENOMIC DNA]</scope>
    <source>
        <strain evidence="2 3">CV53</strain>
    </source>
</reference>
<dbReference type="AlphaFoldDB" id="A0A4R2BFU6"/>
<dbReference type="InterPro" id="IPR001279">
    <property type="entry name" value="Metallo-B-lactamas"/>
</dbReference>
<dbReference type="SMART" id="SM00849">
    <property type="entry name" value="Lactamase_B"/>
    <property type="match status" value="1"/>
</dbReference>
<dbReference type="Gene3D" id="3.60.15.10">
    <property type="entry name" value="Ribonuclease Z/Hydroxyacylglutathione hydrolase-like"/>
    <property type="match status" value="1"/>
</dbReference>
<dbReference type="Proteomes" id="UP000295689">
    <property type="component" value="Unassembled WGS sequence"/>
</dbReference>
<sequence>MQEIKRINERFWYQTPVSLTDRPIIAAVVGNERTLMIDAGNSEAHAKSFLSELQIRKLRAPSLLVITHWHWDHIFGMSALDMPSISTSETKREIQKLLPYSWSDQALEDRVKNGLEIEFCAAAIKEEFGQQRNIKIQLPTISFEGEMAIELGGVTCLVKHVGGDHSADSLIIYIKEEKILFLADCVYADIFAPATNYTIKNVVTLLDIIETFDAEFYVLSHEEVKTKKEFDEEIKILKKAAHLTEAHHGGISSMADAYETELGRPLNEDEYEMLVYFSNGYGIQSK</sequence>
<organism evidence="2 3">
    <name type="scientific">Mesobacillus foraminis</name>
    <dbReference type="NCBI Taxonomy" id="279826"/>
    <lineage>
        <taxon>Bacteria</taxon>
        <taxon>Bacillati</taxon>
        <taxon>Bacillota</taxon>
        <taxon>Bacilli</taxon>
        <taxon>Bacillales</taxon>
        <taxon>Bacillaceae</taxon>
        <taxon>Mesobacillus</taxon>
    </lineage>
</organism>
<accession>A0A4R2BFU6</accession>
<dbReference type="PANTHER" id="PTHR42951:SF4">
    <property type="entry name" value="ACYL-COENZYME A THIOESTERASE MBLAC2"/>
    <property type="match status" value="1"/>
</dbReference>
<dbReference type="InterPro" id="IPR036866">
    <property type="entry name" value="RibonucZ/Hydroxyglut_hydro"/>
</dbReference>
<gene>
    <name evidence="2" type="ORF">EV146_10617</name>
</gene>
<feature type="domain" description="Metallo-beta-lactamase" evidence="1">
    <location>
        <begin position="23"/>
        <end position="221"/>
    </location>
</feature>
<dbReference type="SUPFAM" id="SSF56281">
    <property type="entry name" value="Metallo-hydrolase/oxidoreductase"/>
    <property type="match status" value="1"/>
</dbReference>
<evidence type="ECO:0000259" key="1">
    <source>
        <dbReference type="SMART" id="SM00849"/>
    </source>
</evidence>
<dbReference type="RefSeq" id="WP_132005929.1">
    <property type="nucleotide sequence ID" value="NZ_JABUHM010000004.1"/>
</dbReference>
<dbReference type="InterPro" id="IPR050855">
    <property type="entry name" value="NDM-1-like"/>
</dbReference>
<evidence type="ECO:0000313" key="3">
    <source>
        <dbReference type="Proteomes" id="UP000295689"/>
    </source>
</evidence>
<evidence type="ECO:0000313" key="2">
    <source>
        <dbReference type="EMBL" id="TCN24819.1"/>
    </source>
</evidence>